<protein>
    <recommendedName>
        <fullName evidence="3 9">Nicotinate phosphoribosyltransferase</fullName>
        <ecNumber evidence="3 9">6.3.4.21</ecNumber>
    </recommendedName>
</protein>
<sequence length="414" mass="47164">MESTALITDLYELTMVQSYLEHGKTGKAIFSLFVRKLPENRNFLVACGLETLMKSLENFKFGDRELKYLKSLGIFKDWFLDYLRELELDLEFYALDEGAIFFQNEPILQVEGPLPKAQLIETLVINLIHFETLIASKAVRNYIAAKGKTLVDFGLRRAHSPMAGLLSARACYIGGFQGTSNLQAGMLYGIPVFGTMAHSYIMVFDQEEEAFRAFAKSFPDRVFLLIDTYNTVEGAKKAVKLLKEGIKVLGVRIDSGDIPELCREVRRIFDQEGFKDVKILVSGGVDEYDIEKWVSEGVPIDAFGVGTKLLTSADAPYLDIAYKLVEYEGKPKFKESPGKKTFPYKRQVWRFLKDGKFDYDKVSRFQEGGLVKKVGFPLPSLKEIRERVLEQINQLPEELKSLKKKVEYRVEVDE</sequence>
<dbReference type="FunFam" id="3.20.20.70:FF:000076">
    <property type="entry name" value="Nicotinate phosphoribosyltransferase"/>
    <property type="match status" value="1"/>
</dbReference>
<comment type="function">
    <text evidence="9">Catalyzes the first step in the biosynthesis of NAD from nicotinic acid, the ATP-dependent synthesis of beta-nicotinate D-ribonucleotide from nicotinate and 5-phospho-D-ribose 1-phosphate.</text>
</comment>
<comment type="PTM">
    <text evidence="9">Transiently phosphorylated on a His residue during the reaction cycle. Phosphorylation strongly increases the affinity for substrates and increases the rate of nicotinate D-ribonucleotide production. Dephosphorylation regenerates the low-affinity form of the enzyme, leading to product release.</text>
</comment>
<dbReference type="InterPro" id="IPR040727">
    <property type="entry name" value="NAPRTase_N"/>
</dbReference>
<dbReference type="NCBIfam" id="TIGR01513">
    <property type="entry name" value="NAPRTase_put"/>
    <property type="match status" value="1"/>
</dbReference>
<name>A0A7C5WZ16_9AQUI</name>
<evidence type="ECO:0000256" key="4">
    <source>
        <dbReference type="ARBA" id="ARBA00022553"/>
    </source>
</evidence>
<evidence type="ECO:0000259" key="11">
    <source>
        <dbReference type="Pfam" id="PF17767"/>
    </source>
</evidence>
<evidence type="ECO:0000256" key="8">
    <source>
        <dbReference type="ARBA" id="ARBA00048668"/>
    </source>
</evidence>
<accession>A0A7C5WZ16</accession>
<dbReference type="Gene3D" id="3.20.20.70">
    <property type="entry name" value="Aldolase class I"/>
    <property type="match status" value="1"/>
</dbReference>
<keyword evidence="6 9" id="KW-0662">Pyridine nucleotide biosynthesis</keyword>
<evidence type="ECO:0000256" key="7">
    <source>
        <dbReference type="ARBA" id="ARBA00022679"/>
    </source>
</evidence>
<dbReference type="InterPro" id="IPR006405">
    <property type="entry name" value="Nic_PRibTrfase_pncB"/>
</dbReference>
<dbReference type="GO" id="GO:0004516">
    <property type="term" value="F:nicotinate phosphoribosyltransferase activity"/>
    <property type="evidence" value="ECO:0007669"/>
    <property type="project" value="UniProtKB-UniRule"/>
</dbReference>
<dbReference type="EC" id="6.3.4.21" evidence="3 9"/>
<dbReference type="SUPFAM" id="SSF51690">
    <property type="entry name" value="Nicotinate/Quinolinate PRTase C-terminal domain-like"/>
    <property type="match status" value="1"/>
</dbReference>
<keyword evidence="7 9" id="KW-0808">Transferase</keyword>
<comment type="catalytic activity">
    <reaction evidence="8 9">
        <text>5-phospho-alpha-D-ribose 1-diphosphate + nicotinate + ATP + H2O = nicotinate beta-D-ribonucleotide + ADP + phosphate + diphosphate</text>
        <dbReference type="Rhea" id="RHEA:36163"/>
        <dbReference type="ChEBI" id="CHEBI:15377"/>
        <dbReference type="ChEBI" id="CHEBI:30616"/>
        <dbReference type="ChEBI" id="CHEBI:32544"/>
        <dbReference type="ChEBI" id="CHEBI:33019"/>
        <dbReference type="ChEBI" id="CHEBI:43474"/>
        <dbReference type="ChEBI" id="CHEBI:57502"/>
        <dbReference type="ChEBI" id="CHEBI:58017"/>
        <dbReference type="ChEBI" id="CHEBI:456216"/>
        <dbReference type="EC" id="6.3.4.21"/>
    </reaction>
</comment>
<dbReference type="PANTHER" id="PTHR11098">
    <property type="entry name" value="NICOTINATE PHOSPHORIBOSYLTRANSFERASE"/>
    <property type="match status" value="1"/>
</dbReference>
<dbReference type="EMBL" id="DSAC01000062">
    <property type="protein sequence ID" value="HHO74012.1"/>
    <property type="molecule type" value="Genomic_DNA"/>
</dbReference>
<evidence type="ECO:0000256" key="1">
    <source>
        <dbReference type="ARBA" id="ARBA00004952"/>
    </source>
</evidence>
<feature type="domain" description="Nicotinate phosphoribosyltransferase N-terminal" evidence="11">
    <location>
        <begin position="6"/>
        <end position="128"/>
    </location>
</feature>
<dbReference type="Gene3D" id="3.20.140.10">
    <property type="entry name" value="nicotinate phosphoribosyltransferase"/>
    <property type="match status" value="1"/>
</dbReference>
<dbReference type="InterPro" id="IPR007229">
    <property type="entry name" value="Nic_PRibTrfase-Fam"/>
</dbReference>
<evidence type="ECO:0000259" key="10">
    <source>
        <dbReference type="Pfam" id="PF04095"/>
    </source>
</evidence>
<evidence type="ECO:0000256" key="2">
    <source>
        <dbReference type="ARBA" id="ARBA00010897"/>
    </source>
</evidence>
<keyword evidence="4" id="KW-0597">Phosphoprotein</keyword>
<comment type="similarity">
    <text evidence="2 9">Belongs to the NAPRTase family.</text>
</comment>
<dbReference type="PIRSF" id="PIRSF000484">
    <property type="entry name" value="NAPRT"/>
    <property type="match status" value="1"/>
</dbReference>
<dbReference type="Pfam" id="PF17767">
    <property type="entry name" value="NAPRTase_N"/>
    <property type="match status" value="1"/>
</dbReference>
<dbReference type="PANTHER" id="PTHR11098:SF1">
    <property type="entry name" value="NICOTINATE PHOSPHORIBOSYLTRANSFERASE"/>
    <property type="match status" value="1"/>
</dbReference>
<feature type="domain" description="Nicotinate/nicotinamide phosphoribosyltransferase" evidence="10">
    <location>
        <begin position="150"/>
        <end position="336"/>
    </location>
</feature>
<dbReference type="UniPathway" id="UPA00253">
    <property type="reaction ID" value="UER00457"/>
</dbReference>
<keyword evidence="12" id="KW-0328">Glycosyltransferase</keyword>
<dbReference type="InterPro" id="IPR036068">
    <property type="entry name" value="Nicotinate_pribotase-like_C"/>
</dbReference>
<dbReference type="SUPFAM" id="SSF54675">
    <property type="entry name" value="Nicotinate/Quinolinate PRTase N-terminal domain-like"/>
    <property type="match status" value="1"/>
</dbReference>
<dbReference type="NCBIfam" id="NF009131">
    <property type="entry name" value="PRK12484.1"/>
    <property type="match status" value="1"/>
</dbReference>
<dbReference type="GO" id="GO:0034355">
    <property type="term" value="P:NAD+ biosynthetic process via the salvage pathway"/>
    <property type="evidence" value="ECO:0007669"/>
    <property type="project" value="UniProtKB-ARBA"/>
</dbReference>
<comment type="caution">
    <text evidence="12">The sequence shown here is derived from an EMBL/GenBank/DDBJ whole genome shotgun (WGS) entry which is preliminary data.</text>
</comment>
<evidence type="ECO:0000313" key="12">
    <source>
        <dbReference type="EMBL" id="HHO74012.1"/>
    </source>
</evidence>
<comment type="pathway">
    <text evidence="1 9">Cofactor biosynthesis; NAD(+) biosynthesis; nicotinate D-ribonucleotide from nicotinate: step 1/1.</text>
</comment>
<dbReference type="InterPro" id="IPR013785">
    <property type="entry name" value="Aldolase_TIM"/>
</dbReference>
<keyword evidence="5 9" id="KW-0436">Ligase</keyword>
<dbReference type="InterPro" id="IPR041525">
    <property type="entry name" value="N/Namide_PRibTrfase"/>
</dbReference>
<dbReference type="CDD" id="cd01570">
    <property type="entry name" value="NAPRTase_A"/>
    <property type="match status" value="1"/>
</dbReference>
<evidence type="ECO:0000256" key="9">
    <source>
        <dbReference type="RuleBase" id="RU365100"/>
    </source>
</evidence>
<dbReference type="GO" id="GO:0047280">
    <property type="term" value="F:nicotinamide phosphoribosyltransferase activity"/>
    <property type="evidence" value="ECO:0007669"/>
    <property type="project" value="UniProtKB-ARBA"/>
</dbReference>
<dbReference type="GO" id="GO:0005829">
    <property type="term" value="C:cytosol"/>
    <property type="evidence" value="ECO:0007669"/>
    <property type="project" value="TreeGrafter"/>
</dbReference>
<evidence type="ECO:0000256" key="5">
    <source>
        <dbReference type="ARBA" id="ARBA00022598"/>
    </source>
</evidence>
<gene>
    <name evidence="12" type="ORF">ENN04_05160</name>
</gene>
<dbReference type="Pfam" id="PF04095">
    <property type="entry name" value="NAPRTase"/>
    <property type="match status" value="1"/>
</dbReference>
<organism evidence="12">
    <name type="scientific">Thermocrinis ruber</name>
    <dbReference type="NCBI Taxonomy" id="75906"/>
    <lineage>
        <taxon>Bacteria</taxon>
        <taxon>Pseudomonadati</taxon>
        <taxon>Aquificota</taxon>
        <taxon>Aquificia</taxon>
        <taxon>Aquificales</taxon>
        <taxon>Aquificaceae</taxon>
        <taxon>Thermocrinis</taxon>
    </lineage>
</organism>
<dbReference type="AlphaFoldDB" id="A0A7C5WZ16"/>
<dbReference type="NCBIfam" id="NF006696">
    <property type="entry name" value="PRK09243.1-3"/>
    <property type="match status" value="1"/>
</dbReference>
<evidence type="ECO:0000256" key="6">
    <source>
        <dbReference type="ARBA" id="ARBA00022642"/>
    </source>
</evidence>
<reference evidence="12" key="1">
    <citation type="journal article" date="2020" name="mSystems">
        <title>Genome- and Community-Level Interaction Insights into Carbon Utilization and Element Cycling Functions of Hydrothermarchaeota in Hydrothermal Sediment.</title>
        <authorList>
            <person name="Zhou Z."/>
            <person name="Liu Y."/>
            <person name="Xu W."/>
            <person name="Pan J."/>
            <person name="Luo Z.H."/>
            <person name="Li M."/>
        </authorList>
    </citation>
    <scope>NUCLEOTIDE SEQUENCE [LARGE SCALE GENOMIC DNA]</scope>
    <source>
        <strain evidence="12">SpSt-114</strain>
    </source>
</reference>
<proteinExistence type="inferred from homology"/>
<evidence type="ECO:0000256" key="3">
    <source>
        <dbReference type="ARBA" id="ARBA00013236"/>
    </source>
</evidence>